<evidence type="ECO:0000313" key="2">
    <source>
        <dbReference type="EMBL" id="GGP13273.1"/>
    </source>
</evidence>
<evidence type="ECO:0000256" key="1">
    <source>
        <dbReference type="SAM" id="SignalP"/>
    </source>
</evidence>
<dbReference type="InterPro" id="IPR024079">
    <property type="entry name" value="MetalloPept_cat_dom_sf"/>
</dbReference>
<sequence length="370" mass="41932">MKKLSVSIILVLTGFLVSFSSVTAHHGTANDYWHVYWSESDRSNLQYNIDIVDDSGGNYNVSNSVNDWDNSQNYIDFVPWDSSQYPQPFLDIVVDSRAMDAWGQAVTNPSWQSTSDTTLITTSAIVNSRTIENSINNGTPTAVRQKVTTHEIGHTLGLAHPSNSSRVSIMQQGWNGYSTVQSSDIEWIEFRYTNSGLGSTSSNITDTDQPDQPEAIIDWIQYDNLEEMYEKSDLVVKAIPTQTNIIELTNSEEPYTINDLDISEVYKNSIETQNFQENHTIKMGDIGGRYQGTNEYSVFNNEVVKEDQSYYLFLEKVDPADYNYEVPYDYFPIGGPTGKILETEDIKINELAGEDNQWSRADFEEKLLNQ</sequence>
<feature type="chain" id="PRO_5046263269" description="Matrixin" evidence="1">
    <location>
        <begin position="25"/>
        <end position="370"/>
    </location>
</feature>
<gene>
    <name evidence="2" type="ORF">GCM10011346_32750</name>
</gene>
<accession>A0ABQ2NY06</accession>
<dbReference type="EMBL" id="BMLW01000009">
    <property type="protein sequence ID" value="GGP13273.1"/>
    <property type="molecule type" value="Genomic_DNA"/>
</dbReference>
<evidence type="ECO:0000313" key="3">
    <source>
        <dbReference type="Proteomes" id="UP000641206"/>
    </source>
</evidence>
<reference evidence="3" key="1">
    <citation type="journal article" date="2019" name="Int. J. Syst. Evol. Microbiol.">
        <title>The Global Catalogue of Microorganisms (GCM) 10K type strain sequencing project: providing services to taxonomists for standard genome sequencing and annotation.</title>
        <authorList>
            <consortium name="The Broad Institute Genomics Platform"/>
            <consortium name="The Broad Institute Genome Sequencing Center for Infectious Disease"/>
            <person name="Wu L."/>
            <person name="Ma J."/>
        </authorList>
    </citation>
    <scope>NUCLEOTIDE SEQUENCE [LARGE SCALE GENOMIC DNA]</scope>
    <source>
        <strain evidence="3">CGMCC 1.7693</strain>
    </source>
</reference>
<name>A0ABQ2NY06_9BACI</name>
<evidence type="ECO:0008006" key="4">
    <source>
        <dbReference type="Google" id="ProtNLM"/>
    </source>
</evidence>
<dbReference type="Gene3D" id="3.40.390.10">
    <property type="entry name" value="Collagenase (Catalytic Domain)"/>
    <property type="match status" value="1"/>
</dbReference>
<dbReference type="SUPFAM" id="SSF55486">
    <property type="entry name" value="Metalloproteases ('zincins'), catalytic domain"/>
    <property type="match status" value="1"/>
</dbReference>
<feature type="signal peptide" evidence="1">
    <location>
        <begin position="1"/>
        <end position="24"/>
    </location>
</feature>
<protein>
    <recommendedName>
        <fullName evidence="4">Matrixin</fullName>
    </recommendedName>
</protein>
<comment type="caution">
    <text evidence="2">The sequence shown here is derived from an EMBL/GenBank/DDBJ whole genome shotgun (WGS) entry which is preliminary data.</text>
</comment>
<dbReference type="Proteomes" id="UP000641206">
    <property type="component" value="Unassembled WGS sequence"/>
</dbReference>
<proteinExistence type="predicted"/>
<keyword evidence="1" id="KW-0732">Signal</keyword>
<organism evidence="2 3">
    <name type="scientific">Oceanobacillus neutriphilus</name>
    <dbReference type="NCBI Taxonomy" id="531815"/>
    <lineage>
        <taxon>Bacteria</taxon>
        <taxon>Bacillati</taxon>
        <taxon>Bacillota</taxon>
        <taxon>Bacilli</taxon>
        <taxon>Bacillales</taxon>
        <taxon>Bacillaceae</taxon>
        <taxon>Oceanobacillus</taxon>
    </lineage>
</organism>
<dbReference type="RefSeq" id="WP_188735406.1">
    <property type="nucleotide sequence ID" value="NZ_BMLW01000009.1"/>
</dbReference>
<keyword evidence="3" id="KW-1185">Reference proteome</keyword>